<dbReference type="GO" id="GO:0055085">
    <property type="term" value="P:transmembrane transport"/>
    <property type="evidence" value="ECO:0007669"/>
    <property type="project" value="TreeGrafter"/>
</dbReference>
<feature type="transmembrane region" description="Helical" evidence="6">
    <location>
        <begin position="75"/>
        <end position="94"/>
    </location>
</feature>
<keyword evidence="3 6" id="KW-0812">Transmembrane</keyword>
<protein>
    <submittedName>
        <fullName evidence="7">Sporulation integral membrane protein YtvI</fullName>
    </submittedName>
</protein>
<dbReference type="PANTHER" id="PTHR21716">
    <property type="entry name" value="TRANSMEMBRANE PROTEIN"/>
    <property type="match status" value="1"/>
</dbReference>
<keyword evidence="4 6" id="KW-1133">Transmembrane helix</keyword>
<sequence length="381" mass="42149">MQEDADGMKTDKRPYWKVAASLFFSLLGTILFIVIGVRAIGFFMPFVIGWFIAYLAYPLVGWLESRVKIKKKLGSALIIILVIAIVAGLGYLGIVKLAREIQMALNNAPDLYQDLEAGFREIGERFQGVYRMLPENIQNGWNSLIQNMDERVGGVIAGIGNPAVEATGNVVKRIPGILVSVIVALVSAYFFTAQREEIIQWSKKVAPKAIEARMSMVMYNLKYAVGGYFKAQFKIMAVVGLILLCGFLILGVDYAFLLAILIAFLDFLPFFGTGTALIPWAVYKFFVMDIKIAIALLIIYGITQLVRQIIQPKLVGDSIGLSPLLTLILLYVGYRVGSLLGMILAVPIGMIILNLYKAGAFDYILDDVRILMRGIASLREP</sequence>
<dbReference type="NCBIfam" id="TIGR02872">
    <property type="entry name" value="spore_ytvI"/>
    <property type="match status" value="1"/>
</dbReference>
<organism evidence="7 8">
    <name type="scientific">Sellimonas catena</name>
    <dbReference type="NCBI Taxonomy" id="2994035"/>
    <lineage>
        <taxon>Bacteria</taxon>
        <taxon>Bacillati</taxon>
        <taxon>Bacillota</taxon>
        <taxon>Clostridia</taxon>
        <taxon>Lachnospirales</taxon>
        <taxon>Lachnospiraceae</taxon>
        <taxon>Sellimonas</taxon>
    </lineage>
</organism>
<dbReference type="GO" id="GO:0016020">
    <property type="term" value="C:membrane"/>
    <property type="evidence" value="ECO:0007669"/>
    <property type="project" value="UniProtKB-SubCell"/>
</dbReference>
<comment type="similarity">
    <text evidence="2">Belongs to the autoinducer-2 exporter (AI-2E) (TC 2.A.86) family.</text>
</comment>
<dbReference type="Pfam" id="PF01594">
    <property type="entry name" value="AI-2E_transport"/>
    <property type="match status" value="1"/>
</dbReference>
<accession>A0A9W6CFA8</accession>
<feature type="transmembrane region" description="Helical" evidence="6">
    <location>
        <begin position="314"/>
        <end position="333"/>
    </location>
</feature>
<evidence type="ECO:0000256" key="4">
    <source>
        <dbReference type="ARBA" id="ARBA00022989"/>
    </source>
</evidence>
<name>A0A9W6CFA8_9FIRM</name>
<evidence type="ECO:0000256" key="6">
    <source>
        <dbReference type="SAM" id="Phobius"/>
    </source>
</evidence>
<dbReference type="AlphaFoldDB" id="A0A9W6CFA8"/>
<evidence type="ECO:0000313" key="7">
    <source>
        <dbReference type="EMBL" id="GLG91031.1"/>
    </source>
</evidence>
<feature type="transmembrane region" description="Helical" evidence="6">
    <location>
        <begin position="18"/>
        <end position="37"/>
    </location>
</feature>
<evidence type="ECO:0000256" key="2">
    <source>
        <dbReference type="ARBA" id="ARBA00009773"/>
    </source>
</evidence>
<reference evidence="7" key="3">
    <citation type="journal article" date="2023" name="Int. J. Syst. Evol. Microbiol.">
        <title>Sellimonas catena sp. nov., isolated from human faeces.</title>
        <authorList>
            <person name="Hisatomi A."/>
            <person name="Ohkuma M."/>
            <person name="Sakamoto M."/>
        </authorList>
    </citation>
    <scope>NUCLEOTIDE SEQUENCE</scope>
    <source>
        <strain evidence="7">18CBH55</strain>
    </source>
</reference>
<feature type="transmembrane region" description="Helical" evidence="6">
    <location>
        <begin position="174"/>
        <end position="193"/>
    </location>
</feature>
<dbReference type="InterPro" id="IPR014227">
    <property type="entry name" value="YtvI-like"/>
</dbReference>
<dbReference type="Proteomes" id="UP001145094">
    <property type="component" value="Unassembled WGS sequence"/>
</dbReference>
<evidence type="ECO:0000256" key="5">
    <source>
        <dbReference type="ARBA" id="ARBA00023136"/>
    </source>
</evidence>
<gene>
    <name evidence="7" type="ORF">Selli2_24580</name>
</gene>
<proteinExistence type="inferred from homology"/>
<keyword evidence="5 6" id="KW-0472">Membrane</keyword>
<feature type="transmembrane region" description="Helical" evidence="6">
    <location>
        <begin position="43"/>
        <end position="63"/>
    </location>
</feature>
<evidence type="ECO:0000313" key="8">
    <source>
        <dbReference type="Proteomes" id="UP001145094"/>
    </source>
</evidence>
<comment type="subcellular location">
    <subcellularLocation>
        <location evidence="1">Membrane</location>
        <topology evidence="1">Multi-pass membrane protein</topology>
    </subcellularLocation>
</comment>
<dbReference type="EMBL" id="BSCH01000016">
    <property type="protein sequence ID" value="GLG91031.1"/>
    <property type="molecule type" value="Genomic_DNA"/>
</dbReference>
<dbReference type="RefSeq" id="WP_243097697.1">
    <property type="nucleotide sequence ID" value="NZ_BSCH01000016.1"/>
</dbReference>
<feature type="transmembrane region" description="Helical" evidence="6">
    <location>
        <begin position="277"/>
        <end position="302"/>
    </location>
</feature>
<feature type="transmembrane region" description="Helical" evidence="6">
    <location>
        <begin position="339"/>
        <end position="356"/>
    </location>
</feature>
<comment type="caution">
    <text evidence="7">The sequence shown here is derived from an EMBL/GenBank/DDBJ whole genome shotgun (WGS) entry which is preliminary data.</text>
</comment>
<evidence type="ECO:0000256" key="3">
    <source>
        <dbReference type="ARBA" id="ARBA00022692"/>
    </source>
</evidence>
<dbReference type="PANTHER" id="PTHR21716:SF68">
    <property type="entry name" value="TRANSPORT PROTEIN YTVI-RELATED"/>
    <property type="match status" value="1"/>
</dbReference>
<feature type="transmembrane region" description="Helical" evidence="6">
    <location>
        <begin position="238"/>
        <end position="265"/>
    </location>
</feature>
<dbReference type="InterPro" id="IPR002549">
    <property type="entry name" value="AI-2E-like"/>
</dbReference>
<evidence type="ECO:0000256" key="1">
    <source>
        <dbReference type="ARBA" id="ARBA00004141"/>
    </source>
</evidence>
<reference evidence="7" key="2">
    <citation type="submission" date="2022-11" db="EMBL/GenBank/DDBJ databases">
        <title>Draft genome sequence of Sellimonas catena strain 18CBH55.</title>
        <authorList>
            <person name="Atsushi H."/>
            <person name="Moriya O."/>
            <person name="Mitsuo S."/>
        </authorList>
    </citation>
    <scope>NUCLEOTIDE SEQUENCE</scope>
    <source>
        <strain evidence="7">18CBH55</strain>
    </source>
</reference>
<reference evidence="7" key="1">
    <citation type="submission" date="2022-11" db="EMBL/GenBank/DDBJ databases">
        <title>Draft genome sequence of Sellimonas catena strain 18CBH55.</title>
        <authorList>
            <person name="Hisatomi A."/>
            <person name="Ohkuma M."/>
            <person name="Sakamoto M."/>
        </authorList>
    </citation>
    <scope>NUCLEOTIDE SEQUENCE</scope>
    <source>
        <strain evidence="7">18CBH55</strain>
    </source>
</reference>